<dbReference type="PANTHER" id="PTHR12736:SF7">
    <property type="entry name" value="LANC-LIKE PROTEIN 3"/>
    <property type="match status" value="1"/>
</dbReference>
<dbReference type="GO" id="GO:0005886">
    <property type="term" value="C:plasma membrane"/>
    <property type="evidence" value="ECO:0007669"/>
    <property type="project" value="TreeGrafter"/>
</dbReference>
<comment type="caution">
    <text evidence="2">The sequence shown here is derived from an EMBL/GenBank/DDBJ whole genome shotgun (WGS) entry which is preliminary data.</text>
</comment>
<evidence type="ECO:0000313" key="3">
    <source>
        <dbReference type="Proteomes" id="UP000287101"/>
    </source>
</evidence>
<feature type="binding site" evidence="1">
    <location>
        <position position="353"/>
    </location>
    <ligand>
        <name>Zn(2+)</name>
        <dbReference type="ChEBI" id="CHEBI:29105"/>
    </ligand>
</feature>
<organism evidence="2 3">
    <name type="scientific">Vagococcus fessus</name>
    <dbReference type="NCBI Taxonomy" id="120370"/>
    <lineage>
        <taxon>Bacteria</taxon>
        <taxon>Bacillati</taxon>
        <taxon>Bacillota</taxon>
        <taxon>Bacilli</taxon>
        <taxon>Lactobacillales</taxon>
        <taxon>Enterococcaceae</taxon>
        <taxon>Vagococcus</taxon>
    </lineage>
</organism>
<keyword evidence="3" id="KW-1185">Reference proteome</keyword>
<dbReference type="InterPro" id="IPR007822">
    <property type="entry name" value="LANC-like"/>
</dbReference>
<dbReference type="PRINTS" id="PR01950">
    <property type="entry name" value="LANCSUPER"/>
</dbReference>
<dbReference type="GO" id="GO:0031179">
    <property type="term" value="P:peptide modification"/>
    <property type="evidence" value="ECO:0007669"/>
    <property type="project" value="InterPro"/>
</dbReference>
<feature type="binding site" evidence="1">
    <location>
        <position position="354"/>
    </location>
    <ligand>
        <name>Zn(2+)</name>
        <dbReference type="ChEBI" id="CHEBI:29105"/>
    </ligand>
</feature>
<dbReference type="Pfam" id="PF05147">
    <property type="entry name" value="LANC_like"/>
    <property type="match status" value="1"/>
</dbReference>
<keyword evidence="1" id="KW-0479">Metal-binding</keyword>
<feature type="binding site" evidence="1">
    <location>
        <position position="307"/>
    </location>
    <ligand>
        <name>Zn(2+)</name>
        <dbReference type="ChEBI" id="CHEBI:29105"/>
    </ligand>
</feature>
<dbReference type="InterPro" id="IPR033889">
    <property type="entry name" value="LanC"/>
</dbReference>
<dbReference type="Gene3D" id="1.50.10.20">
    <property type="match status" value="1"/>
</dbReference>
<dbReference type="Proteomes" id="UP000287101">
    <property type="component" value="Unassembled WGS sequence"/>
</dbReference>
<dbReference type="PRINTS" id="PR01953">
    <property type="entry name" value="SPACPROTEIN"/>
</dbReference>
<dbReference type="AlphaFoldDB" id="A0A430ABP9"/>
<dbReference type="PANTHER" id="PTHR12736">
    <property type="entry name" value="LANC-LIKE PROTEIN"/>
    <property type="match status" value="1"/>
</dbReference>
<evidence type="ECO:0000256" key="1">
    <source>
        <dbReference type="PIRSR" id="PIRSR607822-1"/>
    </source>
</evidence>
<dbReference type="GO" id="GO:0046872">
    <property type="term" value="F:metal ion binding"/>
    <property type="evidence" value="ECO:0007669"/>
    <property type="project" value="UniProtKB-KW"/>
</dbReference>
<reference evidence="2 3" key="1">
    <citation type="submission" date="2017-05" db="EMBL/GenBank/DDBJ databases">
        <title>Vagococcus spp. assemblies.</title>
        <authorList>
            <person name="Gulvik C.A."/>
        </authorList>
    </citation>
    <scope>NUCLEOTIDE SEQUENCE [LARGE SCALE GENOMIC DNA]</scope>
    <source>
        <strain evidence="2 3">CCUG 41755</strain>
    </source>
</reference>
<dbReference type="CDD" id="cd04793">
    <property type="entry name" value="LanC"/>
    <property type="match status" value="1"/>
</dbReference>
<accession>A0A430ABP9</accession>
<dbReference type="EMBL" id="NGJY01000001">
    <property type="protein sequence ID" value="RSU04655.1"/>
    <property type="molecule type" value="Genomic_DNA"/>
</dbReference>
<protein>
    <recommendedName>
        <fullName evidence="4">Lantibiotic biosynthesis protein</fullName>
    </recommendedName>
</protein>
<sequence>MKKKYLIERRRIMNDIDKYIKSVALKLRDFDYIETVLLEKENFLNYSGNKIFPSDPVTMSHGLPGLCLLYAELDRQYPEEGWMEYCDIYIQKLVEIVKQTKIEDSSLFSGLCGICLAIGESSNNGKFYRKFKSSVDEFLKKLVQDKLNVINSEKNTIIFEYDTMQGLAGILNYMLLDNLNKKYFREEIEVILKYFIRLSSKSNYKGNDIPHWRIDSKDLFLEEEKKLFPEGAINLGVSHGISGPLIVMSKALESDINVDGLRGSILSITELLITKMDVTYKNWPSMVDIRDIANNERIYENSRDAWCYGRPGVAFALLKASQALNDKEILGIACESMLSGIHTEMGLISPTFCHGYIGVSYIYKKFFELTSIKEFDYEYRRLLEETLFFYDENLPFCYPNLENNLNEENYQIKKIINSMGILDGVVGILLPLLSMLGDKKTNWDAVFLLN</sequence>
<dbReference type="OrthoDB" id="1882482at2"/>
<proteinExistence type="predicted"/>
<dbReference type="SMART" id="SM01260">
    <property type="entry name" value="LANC_like"/>
    <property type="match status" value="1"/>
</dbReference>
<keyword evidence="1" id="KW-0862">Zinc</keyword>
<evidence type="ECO:0008006" key="4">
    <source>
        <dbReference type="Google" id="ProtNLM"/>
    </source>
</evidence>
<dbReference type="InterPro" id="IPR020452">
    <property type="entry name" value="Subtilin_biosynthesis_SpaC"/>
</dbReference>
<evidence type="ECO:0000313" key="2">
    <source>
        <dbReference type="EMBL" id="RSU04655.1"/>
    </source>
</evidence>
<dbReference type="SUPFAM" id="SSF158745">
    <property type="entry name" value="LanC-like"/>
    <property type="match status" value="1"/>
</dbReference>
<gene>
    <name evidence="2" type="ORF">CBF31_01155</name>
</gene>
<name>A0A430ABP9_9ENTE</name>